<dbReference type="InterPro" id="IPR001647">
    <property type="entry name" value="HTH_TetR"/>
</dbReference>
<dbReference type="InterPro" id="IPR036271">
    <property type="entry name" value="Tet_transcr_reg_TetR-rel_C_sf"/>
</dbReference>
<evidence type="ECO:0000256" key="3">
    <source>
        <dbReference type="ARBA" id="ARBA00023163"/>
    </source>
</evidence>
<keyword evidence="6" id="KW-1185">Reference proteome</keyword>
<dbReference type="Gene3D" id="1.10.357.10">
    <property type="entry name" value="Tetracycline Repressor, domain 2"/>
    <property type="match status" value="1"/>
</dbReference>
<dbReference type="SUPFAM" id="SSF46689">
    <property type="entry name" value="Homeodomain-like"/>
    <property type="match status" value="1"/>
</dbReference>
<dbReference type="SUPFAM" id="SSF48498">
    <property type="entry name" value="Tetracyclin repressor-like, C-terminal domain"/>
    <property type="match status" value="1"/>
</dbReference>
<dbReference type="OrthoDB" id="9789566at2"/>
<dbReference type="GO" id="GO:0003677">
    <property type="term" value="F:DNA binding"/>
    <property type="evidence" value="ECO:0007669"/>
    <property type="project" value="UniProtKB-KW"/>
</dbReference>
<gene>
    <name evidence="5" type="ORF">ECE50_003860</name>
</gene>
<evidence type="ECO:0000313" key="5">
    <source>
        <dbReference type="EMBL" id="NSL85953.1"/>
    </source>
</evidence>
<dbReference type="PANTHER" id="PTHR47506:SF1">
    <property type="entry name" value="HTH-TYPE TRANSCRIPTIONAL REGULATOR YJDC"/>
    <property type="match status" value="1"/>
</dbReference>
<evidence type="ECO:0000256" key="2">
    <source>
        <dbReference type="ARBA" id="ARBA00023125"/>
    </source>
</evidence>
<dbReference type="RefSeq" id="WP_127036932.1">
    <property type="nucleotide sequence ID" value="NZ_JAABOK010000008.1"/>
</dbReference>
<dbReference type="InterPro" id="IPR009057">
    <property type="entry name" value="Homeodomain-like_sf"/>
</dbReference>
<accession>A0A433WKB8</accession>
<protein>
    <submittedName>
        <fullName evidence="5">TetR/AcrR family transcriptional regulator</fullName>
    </submittedName>
</protein>
<sequence length="186" mass="20613">MPLQKVDPETADREMFALFCSYGYDGTSLEMLANATGLKKASLYHRFPEGKKEMALHVLKGTRQWIKTHIRDVLTHEEQPVKKRLTLALQALDQLYNGGSSNCILRTLSIGTDAPYFRDAIASCFELLHTGFAAIAAANGFSGTRALQQAKEVSVAIQGSLVLSNVMNDTTYFKKCLEDIPLLLKK</sequence>
<evidence type="ECO:0000256" key="1">
    <source>
        <dbReference type="ARBA" id="ARBA00023015"/>
    </source>
</evidence>
<dbReference type="Proteomes" id="UP000281028">
    <property type="component" value="Unassembled WGS sequence"/>
</dbReference>
<organism evidence="5 6">
    <name type="scientific">Chitinophaga solisilvae</name>
    <dbReference type="NCBI Taxonomy" id="1233460"/>
    <lineage>
        <taxon>Bacteria</taxon>
        <taxon>Pseudomonadati</taxon>
        <taxon>Bacteroidota</taxon>
        <taxon>Chitinophagia</taxon>
        <taxon>Chitinophagales</taxon>
        <taxon>Chitinophagaceae</taxon>
        <taxon>Chitinophaga</taxon>
    </lineage>
</organism>
<keyword evidence="3" id="KW-0804">Transcription</keyword>
<evidence type="ECO:0000313" key="6">
    <source>
        <dbReference type="Proteomes" id="UP000281028"/>
    </source>
</evidence>
<evidence type="ECO:0000259" key="4">
    <source>
        <dbReference type="Pfam" id="PF00440"/>
    </source>
</evidence>
<reference evidence="5" key="1">
    <citation type="submission" date="2020-05" db="EMBL/GenBank/DDBJ databases">
        <title>Chitinophaga laudate sp. nov., isolated from a tropical peat swamp.</title>
        <authorList>
            <person name="Goh C.B.S."/>
            <person name="Lee M.S."/>
            <person name="Parimannan S."/>
            <person name="Pasbakhsh P."/>
            <person name="Yule C.M."/>
            <person name="Rajandas H."/>
            <person name="Loke S."/>
            <person name="Croft L."/>
            <person name="Tan J.B.L."/>
        </authorList>
    </citation>
    <scope>NUCLEOTIDE SEQUENCE</scope>
    <source>
        <strain evidence="5">Mgbs1</strain>
    </source>
</reference>
<comment type="caution">
    <text evidence="5">The sequence shown here is derived from an EMBL/GenBank/DDBJ whole genome shotgun (WGS) entry which is preliminary data.</text>
</comment>
<keyword evidence="1" id="KW-0805">Transcription regulation</keyword>
<proteinExistence type="predicted"/>
<name>A0A433WKB8_9BACT</name>
<dbReference type="EMBL" id="RIAR02000001">
    <property type="protein sequence ID" value="NSL85953.1"/>
    <property type="molecule type" value="Genomic_DNA"/>
</dbReference>
<dbReference type="PANTHER" id="PTHR47506">
    <property type="entry name" value="TRANSCRIPTIONAL REGULATORY PROTEIN"/>
    <property type="match status" value="1"/>
</dbReference>
<dbReference type="Pfam" id="PF00440">
    <property type="entry name" value="TetR_N"/>
    <property type="match status" value="1"/>
</dbReference>
<keyword evidence="2" id="KW-0238">DNA-binding</keyword>
<dbReference type="AlphaFoldDB" id="A0A433WKB8"/>
<feature type="domain" description="HTH tetR-type" evidence="4">
    <location>
        <begin position="17"/>
        <end position="56"/>
    </location>
</feature>